<sequence>EIQPIYFVGLNNKITIDDKVFSTPPQKKYKKVKKLLKPNPPEHALLGVYPYNQIEFTPPGISARLGKKTKSKHWKYDWKGPNTQCWCVAKSYWATPNTEDKEETIVDPWNQLDETSICLEDLVVQDNEPIEESEDNFTNQLYWLELLETLSKRYY</sequence>
<comment type="caution">
    <text evidence="1">The sequence shown here is derived from an EMBL/GenBank/DDBJ whole genome shotgun (WGS) entry which is preliminary data.</text>
</comment>
<feature type="non-terminal residue" evidence="1">
    <location>
        <position position="1"/>
    </location>
</feature>
<organism evidence="1 2">
    <name type="scientific">Dentiscutata erythropus</name>
    <dbReference type="NCBI Taxonomy" id="1348616"/>
    <lineage>
        <taxon>Eukaryota</taxon>
        <taxon>Fungi</taxon>
        <taxon>Fungi incertae sedis</taxon>
        <taxon>Mucoromycota</taxon>
        <taxon>Glomeromycotina</taxon>
        <taxon>Glomeromycetes</taxon>
        <taxon>Diversisporales</taxon>
        <taxon>Gigasporaceae</taxon>
        <taxon>Dentiscutata</taxon>
    </lineage>
</organism>
<dbReference type="Proteomes" id="UP000789405">
    <property type="component" value="Unassembled WGS sequence"/>
</dbReference>
<name>A0A9N9E4Q5_9GLOM</name>
<gene>
    <name evidence="1" type="ORF">DERYTH_LOCUS10915</name>
</gene>
<evidence type="ECO:0000313" key="2">
    <source>
        <dbReference type="Proteomes" id="UP000789405"/>
    </source>
</evidence>
<reference evidence="1" key="1">
    <citation type="submission" date="2021-06" db="EMBL/GenBank/DDBJ databases">
        <authorList>
            <person name="Kallberg Y."/>
            <person name="Tangrot J."/>
            <person name="Rosling A."/>
        </authorList>
    </citation>
    <scope>NUCLEOTIDE SEQUENCE</scope>
    <source>
        <strain evidence="1">MA453B</strain>
    </source>
</reference>
<proteinExistence type="predicted"/>
<dbReference type="EMBL" id="CAJVPY010006555">
    <property type="protein sequence ID" value="CAG8665033.1"/>
    <property type="molecule type" value="Genomic_DNA"/>
</dbReference>
<evidence type="ECO:0000313" key="1">
    <source>
        <dbReference type="EMBL" id="CAG8665033.1"/>
    </source>
</evidence>
<dbReference type="AlphaFoldDB" id="A0A9N9E4Q5"/>
<protein>
    <submittedName>
        <fullName evidence="1">1914_t:CDS:1</fullName>
    </submittedName>
</protein>
<accession>A0A9N9E4Q5</accession>
<keyword evidence="2" id="KW-1185">Reference proteome</keyword>